<evidence type="ECO:0000313" key="5">
    <source>
        <dbReference type="EMBL" id="TDF92174.1"/>
    </source>
</evidence>
<feature type="region of interest" description="Disordered" evidence="3">
    <location>
        <begin position="104"/>
        <end position="128"/>
    </location>
</feature>
<reference evidence="5 6" key="1">
    <citation type="submission" date="2019-03" db="EMBL/GenBank/DDBJ databases">
        <title>This is whole genome sequence of Paenibacillus sp MS74 strain.</title>
        <authorList>
            <person name="Trinh H.N."/>
        </authorList>
    </citation>
    <scope>NUCLEOTIDE SEQUENCE [LARGE SCALE GENOMIC DNA]</scope>
    <source>
        <strain evidence="5 6">MS74</strain>
    </source>
</reference>
<feature type="binding site" evidence="2">
    <location>
        <position position="464"/>
    </location>
    <ligand>
        <name>Zn(2+)</name>
        <dbReference type="ChEBI" id="CHEBI:29105"/>
        <note>catalytic</note>
    </ligand>
</feature>
<feature type="active site" description="Proton acceptor" evidence="1">
    <location>
        <position position="465"/>
    </location>
</feature>
<dbReference type="OrthoDB" id="9814383at2"/>
<dbReference type="InterPro" id="IPR014782">
    <property type="entry name" value="Peptidase_M1_dom"/>
</dbReference>
<evidence type="ECO:0000256" key="2">
    <source>
        <dbReference type="PIRSR" id="PIRSR634015-3"/>
    </source>
</evidence>
<evidence type="ECO:0000256" key="1">
    <source>
        <dbReference type="PIRSR" id="PIRSR634015-1"/>
    </source>
</evidence>
<dbReference type="CDD" id="cd09604">
    <property type="entry name" value="M1_APN_like"/>
    <property type="match status" value="1"/>
</dbReference>
<dbReference type="Proteomes" id="UP000295636">
    <property type="component" value="Unassembled WGS sequence"/>
</dbReference>
<dbReference type="PANTHER" id="PTHR45726:SF3">
    <property type="entry name" value="LEUKOTRIENE A-4 HYDROLASE"/>
    <property type="match status" value="1"/>
</dbReference>
<dbReference type="SUPFAM" id="SSF55486">
    <property type="entry name" value="Metalloproteases ('zincins'), catalytic domain"/>
    <property type="match status" value="1"/>
</dbReference>
<feature type="compositionally biased region" description="Basic and acidic residues" evidence="3">
    <location>
        <begin position="188"/>
        <end position="198"/>
    </location>
</feature>
<keyword evidence="2" id="KW-0862">Zinc</keyword>
<dbReference type="InterPro" id="IPR027268">
    <property type="entry name" value="Peptidase_M4/M1_CTD_sf"/>
</dbReference>
<gene>
    <name evidence="5" type="ORF">E1757_30750</name>
</gene>
<dbReference type="Gene3D" id="1.10.390.10">
    <property type="entry name" value="Neutral Protease Domain 2"/>
    <property type="match status" value="1"/>
</dbReference>
<organism evidence="5 6">
    <name type="scientific">Paenibacillus piri</name>
    <dbReference type="NCBI Taxonomy" id="2547395"/>
    <lineage>
        <taxon>Bacteria</taxon>
        <taxon>Bacillati</taxon>
        <taxon>Bacillota</taxon>
        <taxon>Bacilli</taxon>
        <taxon>Bacillales</taxon>
        <taxon>Paenibacillaceae</taxon>
        <taxon>Paenibacillus</taxon>
    </lineage>
</organism>
<feature type="binding site" evidence="2">
    <location>
        <position position="487"/>
    </location>
    <ligand>
        <name>Zn(2+)</name>
        <dbReference type="ChEBI" id="CHEBI:29105"/>
        <note>catalytic</note>
    </ligand>
</feature>
<proteinExistence type="predicted"/>
<comment type="cofactor">
    <cofactor evidence="2">
        <name>Zn(2+)</name>
        <dbReference type="ChEBI" id="CHEBI:29105"/>
    </cofactor>
    <text evidence="2">Binds 1 zinc ion per subunit.</text>
</comment>
<dbReference type="RefSeq" id="WP_133235502.1">
    <property type="nucleotide sequence ID" value="NZ_SMRT01000022.1"/>
</dbReference>
<feature type="active site" description="Proton donor" evidence="1">
    <location>
        <position position="539"/>
    </location>
</feature>
<evidence type="ECO:0000313" key="6">
    <source>
        <dbReference type="Proteomes" id="UP000295636"/>
    </source>
</evidence>
<evidence type="ECO:0000256" key="3">
    <source>
        <dbReference type="SAM" id="MobiDB-lite"/>
    </source>
</evidence>
<feature type="compositionally biased region" description="Pro residues" evidence="3">
    <location>
        <begin position="108"/>
        <end position="117"/>
    </location>
</feature>
<evidence type="ECO:0000259" key="4">
    <source>
        <dbReference type="Pfam" id="PF01433"/>
    </source>
</evidence>
<protein>
    <submittedName>
        <fullName evidence="5">M1 family peptidase</fullName>
    </submittedName>
</protein>
<comment type="caution">
    <text evidence="5">The sequence shown here is derived from an EMBL/GenBank/DDBJ whole genome shotgun (WGS) entry which is preliminary data.</text>
</comment>
<dbReference type="PANTHER" id="PTHR45726">
    <property type="entry name" value="LEUKOTRIENE A-4 HYDROLASE"/>
    <property type="match status" value="1"/>
</dbReference>
<dbReference type="AlphaFoldDB" id="A0A4V2ZS78"/>
<dbReference type="PROSITE" id="PS51257">
    <property type="entry name" value="PROKAR_LIPOPROTEIN"/>
    <property type="match status" value="1"/>
</dbReference>
<keyword evidence="6" id="KW-1185">Reference proteome</keyword>
<dbReference type="Pfam" id="PF01433">
    <property type="entry name" value="Peptidase_M1"/>
    <property type="match status" value="1"/>
</dbReference>
<name>A0A4V2ZS78_9BACL</name>
<dbReference type="GO" id="GO:0008270">
    <property type="term" value="F:zinc ion binding"/>
    <property type="evidence" value="ECO:0007669"/>
    <property type="project" value="InterPro"/>
</dbReference>
<dbReference type="InterPro" id="IPR034015">
    <property type="entry name" value="M1_LTA4H"/>
</dbReference>
<feature type="domain" description="Peptidase M1 membrane alanine aminopeptidase" evidence="4">
    <location>
        <begin position="402"/>
        <end position="598"/>
    </location>
</feature>
<sequence length="725" mass="81704">MKKRLGNRTAQWSLLIVLACGASWVSQALLPTGYEELPAPAPASLSALQMDSGPLGPMLVKPADLASITPHGVPNFSQYQLDLSQADGSSLGLRPEARAVTARINEPSAPPAPPSLPAKPAEKPAPKPLSNRIVEYHMNVELDAPGKLLTGTSSLTWKNPGKLPVQELYFHLYPNAFNSKKTTFMKESGGKLREDKSTSDSVGNMDVTSMKTEEGEELISRMEYVQPDDGNKDDRTLVKVTLPKPVNPGEKTTINTVFTVKLPAVFARMGYAGDFVMAGQWFPKIAVYEPAGVRGRTDEGWNLHQYHGNSEFYADFGIYDVRIKVPSSYTVAATGFPIKPPADDGKTKTYAFYSDDVHDFAWSASPHFIYYEEPYATQQLPGVRIKLYLDPKHEHLKNRYMTAAKKALARYSQWYGSYPYSTLSIVVPPENGNGAGGMEYPTLITGWGAANEQPDLELERVIVHEIGHQFWYGMVASNEFEEAWLDEGFTSYAEDKLMELEYGVKPNLTVEASYITHPEALKLNSWSYSSHSRYAENVYTRAKLVLKSIESQIGRDMMDRVMRNYFQRWKFKHPATADFQKVLEDTTQTSWEPFFKQYVYGGQMVDYAVTGIQTKKIVADGQPVYENTVHVQKRDGTYHNIPIRFHFADGTQIDKVWDGQDSDVRFKLNYPAQLDWVAIDPQHTIILENKRINSFMKTNIDPKLAIRWNLGVVKFMETLFGWVAW</sequence>
<feature type="compositionally biased region" description="Polar residues" evidence="3">
    <location>
        <begin position="199"/>
        <end position="210"/>
    </location>
</feature>
<accession>A0A4V2ZS78</accession>
<dbReference type="EMBL" id="SMRT01000022">
    <property type="protein sequence ID" value="TDF92174.1"/>
    <property type="molecule type" value="Genomic_DNA"/>
</dbReference>
<feature type="region of interest" description="Disordered" evidence="3">
    <location>
        <begin position="188"/>
        <end position="213"/>
    </location>
</feature>
<feature type="binding site" evidence="2">
    <location>
        <position position="468"/>
    </location>
    <ligand>
        <name>Zn(2+)</name>
        <dbReference type="ChEBI" id="CHEBI:29105"/>
        <note>catalytic</note>
    </ligand>
</feature>
<dbReference type="GO" id="GO:0008237">
    <property type="term" value="F:metallopeptidase activity"/>
    <property type="evidence" value="ECO:0007669"/>
    <property type="project" value="InterPro"/>
</dbReference>
<keyword evidence="2" id="KW-0479">Metal-binding</keyword>